<proteinExistence type="predicted"/>
<reference key="1">
    <citation type="submission" date="2010-11" db="EMBL/GenBank/DDBJ databases">
        <title>Complete sequence of chromosome of Caldicellulosiruptor kristjanssonii 177R1B.</title>
        <authorList>
            <consortium name="US DOE Joint Genome Institute"/>
            <person name="Lucas S."/>
            <person name="Copeland A."/>
            <person name="Lapidus A."/>
            <person name="Cheng J.-F."/>
            <person name="Bruce D."/>
            <person name="Goodwin L."/>
            <person name="Pitluck S."/>
            <person name="Davenport K."/>
            <person name="Detter J.C."/>
            <person name="Han C."/>
            <person name="Tapia R."/>
            <person name="Land M."/>
            <person name="Hauser L."/>
            <person name="Jeffries C."/>
            <person name="Kyrpides N."/>
            <person name="Ivanova N."/>
            <person name="Mikhailova N."/>
            <person name="Blumer-Schuette S.E."/>
            <person name="Kelly R.M."/>
            <person name="Woyke T."/>
        </authorList>
    </citation>
    <scope>NUCLEOTIDE SEQUENCE</scope>
    <source>
        <strain>177R1B</strain>
    </source>
</reference>
<dbReference type="EMBL" id="CP002326">
    <property type="protein sequence ID" value="ADQ41560.1"/>
    <property type="molecule type" value="Genomic_DNA"/>
</dbReference>
<sequence>MSRNTNIYSGTLGIAEQIRRDLRIGQKVKTNRVPWTSGQGKSDYEHRTRTGKVIAKYPHFFVVQFPQYRECFKYTDVVADIIQLCVETEENRDVFSWLRSLKG</sequence>
<gene>
    <name evidence="1" type="ordered locus">Calkr_2092</name>
</gene>
<protein>
    <submittedName>
        <fullName evidence="1">Uncharacterized protein</fullName>
    </submittedName>
</protein>
<evidence type="ECO:0000313" key="2">
    <source>
        <dbReference type="Proteomes" id="UP000009256"/>
    </source>
</evidence>
<accession>E4S5C6</accession>
<dbReference type="Proteomes" id="UP000009256">
    <property type="component" value="Chromosome"/>
</dbReference>
<dbReference type="KEGG" id="cki:Calkr_2092"/>
<evidence type="ECO:0000313" key="1">
    <source>
        <dbReference type="EMBL" id="ADQ41560.1"/>
    </source>
</evidence>
<dbReference type="OrthoDB" id="1731428at2"/>
<name>E4S5C6_CALA7</name>
<dbReference type="AlphaFoldDB" id="E4S5C6"/>
<organism evidence="1 2">
    <name type="scientific">Caldicellulosiruptor acetigenus (strain ATCC 700853 / DSM 12137 / I77R1B)</name>
    <name type="common">Caldicellulosiruptor kristjanssonii</name>
    <dbReference type="NCBI Taxonomy" id="632335"/>
    <lineage>
        <taxon>Bacteria</taxon>
        <taxon>Bacillati</taxon>
        <taxon>Bacillota</taxon>
        <taxon>Bacillota incertae sedis</taxon>
        <taxon>Caldicellulosiruptorales</taxon>
        <taxon>Caldicellulosiruptoraceae</taxon>
        <taxon>Caldicellulosiruptor</taxon>
    </lineage>
</organism>
<dbReference type="STRING" id="632335.Calkr_2092"/>
<dbReference type="HOGENOM" id="CLU_183578_0_0_9"/>
<dbReference type="RefSeq" id="WP_013433281.1">
    <property type="nucleotide sequence ID" value="NC_014721.1"/>
</dbReference>
<reference evidence="1 2" key="2">
    <citation type="journal article" date="2011" name="J. Bacteriol.">
        <title>Complete genome sequences for the anaerobic, extremely thermophilic plant biomass-degrading bacteria Caldicellulosiruptor hydrothermalis, Caldicellulosiruptor kristjanssonii, Caldicellulosiruptor kronotskyensis, Caldicellulosiruptor owensenis, and Caldicellulosiruptor lactoaceticus.</title>
        <authorList>
            <person name="Blumer-Schuette S.E."/>
            <person name="Ozdemir I."/>
            <person name="Mistry D."/>
            <person name="Lucas S."/>
            <person name="Lapidus A."/>
            <person name="Cheng J.F."/>
            <person name="Goodwin L.A."/>
            <person name="Pitluck S."/>
            <person name="Land M.L."/>
            <person name="Hauser L.J."/>
            <person name="Woyke T."/>
            <person name="Mikhailova N."/>
            <person name="Pati A."/>
            <person name="Kyrpides N.C."/>
            <person name="Ivanova N."/>
            <person name="Detter J.C."/>
            <person name="Walston-Davenport K."/>
            <person name="Han S."/>
            <person name="Adams M.W."/>
            <person name="Kelly R.M."/>
        </authorList>
    </citation>
    <scope>NUCLEOTIDE SEQUENCE [LARGE SCALE GENOMIC DNA]</scope>
    <source>
        <strain evidence="2">ATCC 700853 / DSM 12137 / I77R1B</strain>
    </source>
</reference>
<keyword evidence="2" id="KW-1185">Reference proteome</keyword>